<dbReference type="Gene3D" id="3.10.20.340">
    <property type="entry name" value="ArgJ beta chain, C-terminal domain"/>
    <property type="match status" value="1"/>
</dbReference>
<comment type="caution">
    <text evidence="10">The sequence shown here is derived from an EMBL/GenBank/DDBJ whole genome shotgun (WGS) entry which is preliminary data.</text>
</comment>
<comment type="similarity">
    <text evidence="1 9">Belongs to the ArgJ family.</text>
</comment>
<dbReference type="AlphaFoldDB" id="A0A2W4WBJ5"/>
<keyword evidence="6 9" id="KW-0068">Autocatalytic cleavage</keyword>
<dbReference type="UniPathway" id="UPA00068">
    <property type="reaction ID" value="UER00106"/>
</dbReference>
<dbReference type="SUPFAM" id="SSF56266">
    <property type="entry name" value="DmpA/ArgJ-like"/>
    <property type="match status" value="1"/>
</dbReference>
<dbReference type="Proteomes" id="UP000249467">
    <property type="component" value="Unassembled WGS sequence"/>
</dbReference>
<feature type="binding site" evidence="9">
    <location>
        <position position="398"/>
    </location>
    <ligand>
        <name>substrate</name>
    </ligand>
</feature>
<evidence type="ECO:0000256" key="5">
    <source>
        <dbReference type="ARBA" id="ARBA00022679"/>
    </source>
</evidence>
<evidence type="ECO:0000256" key="4">
    <source>
        <dbReference type="ARBA" id="ARBA00022605"/>
    </source>
</evidence>
<feature type="binding site" evidence="9">
    <location>
        <position position="179"/>
    </location>
    <ligand>
        <name>substrate</name>
    </ligand>
</feature>
<gene>
    <name evidence="9" type="primary">argJ</name>
    <name evidence="10" type="ORF">DCF19_11825</name>
</gene>
<dbReference type="GO" id="GO:0004042">
    <property type="term" value="F:L-glutamate N-acetyltransferase activity"/>
    <property type="evidence" value="ECO:0007669"/>
    <property type="project" value="UniProtKB-UniRule"/>
</dbReference>
<feature type="active site" description="Nucleophile" evidence="9">
    <location>
        <position position="190"/>
    </location>
</feature>
<comment type="subcellular location">
    <subcellularLocation>
        <location evidence="9">Cytoplasm</location>
    </subcellularLocation>
</comment>
<reference evidence="10 11" key="2">
    <citation type="submission" date="2018-06" db="EMBL/GenBank/DDBJ databases">
        <title>Metagenomic assembly of (sub)arctic Cyanobacteria and their associated microbiome from non-axenic cultures.</title>
        <authorList>
            <person name="Baurain D."/>
        </authorList>
    </citation>
    <scope>NUCLEOTIDE SEQUENCE [LARGE SCALE GENOMIC DNA]</scope>
    <source>
        <strain evidence="10">ULC066bin1</strain>
    </source>
</reference>
<keyword evidence="9" id="KW-0511">Multifunctional enzyme</keyword>
<proteinExistence type="inferred from homology"/>
<feature type="binding site" evidence="9">
    <location>
        <position position="190"/>
    </location>
    <ligand>
        <name>substrate</name>
    </ligand>
</feature>
<dbReference type="GO" id="GO:0005737">
    <property type="term" value="C:cytoplasm"/>
    <property type="evidence" value="ECO:0007669"/>
    <property type="project" value="UniProtKB-SubCell"/>
</dbReference>
<keyword evidence="3 9" id="KW-0055">Arginine biosynthesis</keyword>
<keyword evidence="7 9" id="KW-0012">Acyltransferase</keyword>
<feature type="chain" id="PRO_5023259170" description="Arginine biosynthesis bifunctional protein ArgJ beta chain" evidence="9">
    <location>
        <begin position="190"/>
        <end position="403"/>
    </location>
</feature>
<evidence type="ECO:0000256" key="1">
    <source>
        <dbReference type="ARBA" id="ARBA00006774"/>
    </source>
</evidence>
<feature type="binding site" evidence="9">
    <location>
        <position position="276"/>
    </location>
    <ligand>
        <name>substrate</name>
    </ligand>
</feature>
<reference evidence="10 11" key="1">
    <citation type="submission" date="2018-04" db="EMBL/GenBank/DDBJ databases">
        <authorList>
            <person name="Go L.Y."/>
            <person name="Mitchell J.A."/>
        </authorList>
    </citation>
    <scope>NUCLEOTIDE SEQUENCE [LARGE SCALE GENOMIC DNA]</scope>
    <source>
        <strain evidence="10">ULC066bin1</strain>
    </source>
</reference>
<evidence type="ECO:0000313" key="10">
    <source>
        <dbReference type="EMBL" id="PZO40577.1"/>
    </source>
</evidence>
<comment type="function">
    <text evidence="9">Catalyzes two activities which are involved in the cyclic version of arginine biosynthesis: the synthesis of N-acetylglutamate from glutamate and acetyl-CoA as the acetyl donor, and of ornithine by transacetylation between N(2)-acetylornithine and glutamate.</text>
</comment>
<dbReference type="GO" id="GO:0006592">
    <property type="term" value="P:ornithine biosynthetic process"/>
    <property type="evidence" value="ECO:0007669"/>
    <property type="project" value="TreeGrafter"/>
</dbReference>
<name>A0A2W4WBJ5_9CYAN</name>
<dbReference type="GO" id="GO:0004358">
    <property type="term" value="F:L-glutamate N-acetyltransferase activity, acting on acetyl-L-ornithine as donor"/>
    <property type="evidence" value="ECO:0007669"/>
    <property type="project" value="UniProtKB-UniRule"/>
</dbReference>
<evidence type="ECO:0000256" key="8">
    <source>
        <dbReference type="ARBA" id="ARBA00049439"/>
    </source>
</evidence>
<dbReference type="InterPro" id="IPR002813">
    <property type="entry name" value="Arg_biosynth_ArgJ"/>
</dbReference>
<keyword evidence="5 9" id="KW-0808">Transferase</keyword>
<dbReference type="FunFam" id="3.60.70.12:FF:000001">
    <property type="entry name" value="Arginine biosynthesis bifunctional protein ArgJ, chloroplastic"/>
    <property type="match status" value="1"/>
</dbReference>
<evidence type="ECO:0000256" key="7">
    <source>
        <dbReference type="ARBA" id="ARBA00023315"/>
    </source>
</evidence>
<comment type="pathway">
    <text evidence="9">Amino-acid biosynthesis; L-arginine biosynthesis; L-ornithine and N-acetyl-L-glutamate from L-glutamate and N(2)-acetyl-L-ornithine (cyclic): step 1/1.</text>
</comment>
<accession>A0A2W4WBJ5</accession>
<keyword evidence="4 9" id="KW-0028">Amino-acid biosynthesis</keyword>
<dbReference type="Gene3D" id="3.60.70.12">
    <property type="entry name" value="L-amino peptidase D-ALA esterase/amidase"/>
    <property type="match status" value="1"/>
</dbReference>
<sequence>MADWQVIAGGVTAAKGYKAAGITAGLKPSGAPDLTLIASDVPAIAAGVFTKSCVRAACVDFNREVLAKGGNISAILCNAGQANASTGAEGWRNAVETAELVQKALNTKDGVLVASTGVIGKQLLMDKIRAGIAKIAPLISPDGGEAASRSIMTTDTVPKSIALETVIDGKSVRIGGICKGSGMIHPNMATMLGFVTCDAAVEPKLWQKMLSSSIDASFNQVTVDGDTSTNDMVLALCNGQSGVTIDEESSPAAQQLQAMLQEVCMSLAKAIARDGEGATCMIEVNVSGATSTEAARQIAKTIVGSSLVKSAVFGNDPNWGRIAAAAGRSGVDFNQDVLNIQLGDFVMMKDGTPQEYDRAAASDYLKNDTVIIDVVVGDGDGSGTAWGCDLSYDYVKINAEYTT</sequence>
<evidence type="ECO:0000256" key="3">
    <source>
        <dbReference type="ARBA" id="ARBA00022571"/>
    </source>
</evidence>
<dbReference type="CDD" id="cd02152">
    <property type="entry name" value="OAT"/>
    <property type="match status" value="1"/>
</dbReference>
<feature type="site" description="Involved in the stabilization of negative charge on the oxyanion by the formation of the oxyanion hole" evidence="9">
    <location>
        <position position="117"/>
    </location>
</feature>
<dbReference type="NCBIfam" id="TIGR00120">
    <property type="entry name" value="ArgJ"/>
    <property type="match status" value="1"/>
</dbReference>
<dbReference type="GO" id="GO:0006526">
    <property type="term" value="P:L-arginine biosynthetic process"/>
    <property type="evidence" value="ECO:0007669"/>
    <property type="project" value="UniProtKB-UniRule"/>
</dbReference>
<evidence type="ECO:0000313" key="11">
    <source>
        <dbReference type="Proteomes" id="UP000249467"/>
    </source>
</evidence>
<keyword evidence="9" id="KW-0963">Cytoplasm</keyword>
<dbReference type="InterPro" id="IPR042195">
    <property type="entry name" value="ArgJ_beta_C"/>
</dbReference>
<dbReference type="EC" id="2.3.1.35" evidence="9"/>
<dbReference type="PANTHER" id="PTHR23100">
    <property type="entry name" value="ARGININE BIOSYNTHESIS BIFUNCTIONAL PROTEIN ARGJ"/>
    <property type="match status" value="1"/>
</dbReference>
<feature type="binding site" evidence="9">
    <location>
        <position position="153"/>
    </location>
    <ligand>
        <name>substrate</name>
    </ligand>
</feature>
<feature type="site" description="Involved in the stabilization of negative charge on the oxyanion by the formation of the oxyanion hole" evidence="9">
    <location>
        <position position="116"/>
    </location>
</feature>
<dbReference type="PANTHER" id="PTHR23100:SF0">
    <property type="entry name" value="ARGININE BIOSYNTHESIS BIFUNCTIONAL PROTEIN ARGJ, MITOCHONDRIAL"/>
    <property type="match status" value="1"/>
</dbReference>
<comment type="catalytic activity">
    <reaction evidence="8 9">
        <text>N(2)-acetyl-L-ornithine + L-glutamate = N-acetyl-L-glutamate + L-ornithine</text>
        <dbReference type="Rhea" id="RHEA:15349"/>
        <dbReference type="ChEBI" id="CHEBI:29985"/>
        <dbReference type="ChEBI" id="CHEBI:44337"/>
        <dbReference type="ChEBI" id="CHEBI:46911"/>
        <dbReference type="ChEBI" id="CHEBI:57805"/>
        <dbReference type="EC" id="2.3.1.35"/>
    </reaction>
</comment>
<protein>
    <recommendedName>
        <fullName evidence="9">Arginine biosynthesis bifunctional protein ArgJ</fullName>
    </recommendedName>
    <domain>
        <recommendedName>
            <fullName evidence="9">Glutamate N-acetyltransferase</fullName>
            <ecNumber evidence="9">2.3.1.35</ecNumber>
        </recommendedName>
        <alternativeName>
            <fullName evidence="9">Ornithine acetyltransferase</fullName>
            <shortName evidence="9">OATase</shortName>
        </alternativeName>
        <alternativeName>
            <fullName evidence="9">Ornithine transacetylase</fullName>
        </alternativeName>
    </domain>
    <domain>
        <recommendedName>
            <fullName evidence="9">Amino-acid acetyltransferase</fullName>
            <ecNumber evidence="9">2.3.1.1</ecNumber>
        </recommendedName>
        <alternativeName>
            <fullName evidence="9">N-acetylglutamate synthase</fullName>
            <shortName evidence="9">AGSase</shortName>
        </alternativeName>
    </domain>
    <component>
        <recommendedName>
            <fullName evidence="9">Arginine biosynthesis bifunctional protein ArgJ alpha chain</fullName>
        </recommendedName>
    </component>
    <component>
        <recommendedName>
            <fullName evidence="9">Arginine biosynthesis bifunctional protein ArgJ beta chain</fullName>
        </recommendedName>
    </component>
</protein>
<organism evidence="10 11">
    <name type="scientific">Pseudanabaena frigida</name>
    <dbReference type="NCBI Taxonomy" id="945775"/>
    <lineage>
        <taxon>Bacteria</taxon>
        <taxon>Bacillati</taxon>
        <taxon>Cyanobacteriota</taxon>
        <taxon>Cyanophyceae</taxon>
        <taxon>Pseudanabaenales</taxon>
        <taxon>Pseudanabaenaceae</taxon>
        <taxon>Pseudanabaena</taxon>
    </lineage>
</organism>
<evidence type="ECO:0000256" key="6">
    <source>
        <dbReference type="ARBA" id="ARBA00022813"/>
    </source>
</evidence>
<comment type="subunit">
    <text evidence="2 9">Heterotetramer of two alpha and two beta chains.</text>
</comment>
<dbReference type="EMBL" id="QBML01000014">
    <property type="protein sequence ID" value="PZO40577.1"/>
    <property type="molecule type" value="Genomic_DNA"/>
</dbReference>
<dbReference type="NCBIfam" id="NF003802">
    <property type="entry name" value="PRK05388.1"/>
    <property type="match status" value="1"/>
</dbReference>
<feature type="binding site" evidence="9">
    <location>
        <position position="403"/>
    </location>
    <ligand>
        <name>substrate</name>
    </ligand>
</feature>
<comment type="pathway">
    <text evidence="9">Amino-acid biosynthesis; L-arginine biosynthesis; N(2)-acetyl-L-ornithine from L-glutamate: step 1/4.</text>
</comment>
<feature type="chain" id="PRO_5023259169" description="Arginine biosynthesis bifunctional protein ArgJ alpha chain" evidence="9">
    <location>
        <begin position="1"/>
        <end position="189"/>
    </location>
</feature>
<dbReference type="InterPro" id="IPR016117">
    <property type="entry name" value="ArgJ-like_dom_sf"/>
</dbReference>
<dbReference type="EC" id="2.3.1.1" evidence="9"/>
<evidence type="ECO:0000256" key="2">
    <source>
        <dbReference type="ARBA" id="ARBA00011475"/>
    </source>
</evidence>
<dbReference type="FunFam" id="3.10.20.340:FF:000001">
    <property type="entry name" value="Arginine biosynthesis bifunctional protein ArgJ, chloroplastic"/>
    <property type="match status" value="1"/>
</dbReference>
<dbReference type="Pfam" id="PF01960">
    <property type="entry name" value="ArgJ"/>
    <property type="match status" value="1"/>
</dbReference>
<dbReference type="HAMAP" id="MF_01106">
    <property type="entry name" value="ArgJ"/>
    <property type="match status" value="1"/>
</dbReference>
<evidence type="ECO:0000256" key="9">
    <source>
        <dbReference type="HAMAP-Rule" id="MF_01106"/>
    </source>
</evidence>
<comment type="catalytic activity">
    <reaction evidence="9">
        <text>L-glutamate + acetyl-CoA = N-acetyl-L-glutamate + CoA + H(+)</text>
        <dbReference type="Rhea" id="RHEA:24292"/>
        <dbReference type="ChEBI" id="CHEBI:15378"/>
        <dbReference type="ChEBI" id="CHEBI:29985"/>
        <dbReference type="ChEBI" id="CHEBI:44337"/>
        <dbReference type="ChEBI" id="CHEBI:57287"/>
        <dbReference type="ChEBI" id="CHEBI:57288"/>
        <dbReference type="EC" id="2.3.1.1"/>
    </reaction>
</comment>
<feature type="site" description="Cleavage; by autolysis" evidence="9">
    <location>
        <begin position="189"/>
        <end position="190"/>
    </location>
</feature>